<dbReference type="OrthoDB" id="5394791at2759"/>
<evidence type="ECO:0000313" key="2">
    <source>
        <dbReference type="EMBL" id="RKU49193.1"/>
    </source>
</evidence>
<keyword evidence="1" id="KW-0732">Signal</keyword>
<gene>
    <name evidence="2" type="ORF">DL546_008913</name>
</gene>
<feature type="signal peptide" evidence="1">
    <location>
        <begin position="1"/>
        <end position="20"/>
    </location>
</feature>
<reference evidence="2 3" key="1">
    <citation type="submission" date="2018-08" db="EMBL/GenBank/DDBJ databases">
        <title>Draft genome of the lignicolous fungus Coniochaeta pulveracea.</title>
        <authorList>
            <person name="Borstlap C.J."/>
            <person name="De Witt R.N."/>
            <person name="Botha A."/>
            <person name="Volschenk H."/>
        </authorList>
    </citation>
    <scope>NUCLEOTIDE SEQUENCE [LARGE SCALE GENOMIC DNA]</scope>
    <source>
        <strain evidence="2 3">CAB683</strain>
    </source>
</reference>
<feature type="chain" id="PRO_5019390627" evidence="1">
    <location>
        <begin position="21"/>
        <end position="130"/>
    </location>
</feature>
<name>A0A420YMR1_9PEZI</name>
<dbReference type="AlphaFoldDB" id="A0A420YMR1"/>
<comment type="caution">
    <text evidence="2">The sequence shown here is derived from an EMBL/GenBank/DDBJ whole genome shotgun (WGS) entry which is preliminary data.</text>
</comment>
<dbReference type="EMBL" id="QVQW01000002">
    <property type="protein sequence ID" value="RKU49193.1"/>
    <property type="molecule type" value="Genomic_DNA"/>
</dbReference>
<dbReference type="Proteomes" id="UP000275385">
    <property type="component" value="Unassembled WGS sequence"/>
</dbReference>
<evidence type="ECO:0000313" key="3">
    <source>
        <dbReference type="Proteomes" id="UP000275385"/>
    </source>
</evidence>
<organism evidence="2 3">
    <name type="scientific">Coniochaeta pulveracea</name>
    <dbReference type="NCBI Taxonomy" id="177199"/>
    <lineage>
        <taxon>Eukaryota</taxon>
        <taxon>Fungi</taxon>
        <taxon>Dikarya</taxon>
        <taxon>Ascomycota</taxon>
        <taxon>Pezizomycotina</taxon>
        <taxon>Sordariomycetes</taxon>
        <taxon>Sordariomycetidae</taxon>
        <taxon>Coniochaetales</taxon>
        <taxon>Coniochaetaceae</taxon>
        <taxon>Coniochaeta</taxon>
    </lineage>
</organism>
<protein>
    <submittedName>
        <fullName evidence="2">Uncharacterized protein</fullName>
    </submittedName>
</protein>
<evidence type="ECO:0000256" key="1">
    <source>
        <dbReference type="SAM" id="SignalP"/>
    </source>
</evidence>
<proteinExistence type="predicted"/>
<accession>A0A420YMR1</accession>
<keyword evidence="3" id="KW-1185">Reference proteome</keyword>
<sequence length="130" mass="14137">MRFLASIILVLLGFTAHVTAEVELAQVAVPESDTDIAAREASPQEAESGLLTSRELLQKRKCDYNGCKCSSRGYQFHSCGNCVWTDTGEWAITKKRVSTHIFECGPTGTCCDYGVASDCGTSSARCFVRD</sequence>